<geneLocation type="plasmid" evidence="1">
    <name>unnamed</name>
</geneLocation>
<dbReference type="RefSeq" id="WP_031182935.1">
    <property type="nucleotide sequence ID" value="NZ_CP032230.1"/>
</dbReference>
<organism evidence="1 2">
    <name type="scientific">Streptomyces seoulensis</name>
    <dbReference type="NCBI Taxonomy" id="73044"/>
    <lineage>
        <taxon>Bacteria</taxon>
        <taxon>Bacillati</taxon>
        <taxon>Actinomycetota</taxon>
        <taxon>Actinomycetes</taxon>
        <taxon>Kitasatosporales</taxon>
        <taxon>Streptomycetaceae</taxon>
        <taxon>Streptomyces</taxon>
    </lineage>
</organism>
<dbReference type="KEGG" id="sseo:D0Z67_29160"/>
<keyword evidence="1" id="KW-0614">Plasmid</keyword>
<name>A0A4P6U3C2_STRSO</name>
<keyword evidence="2" id="KW-1185">Reference proteome</keyword>
<sequence length="186" mass="20469">MDIEALMTQKGMRDFTDEQRQTFTTDATQLRQLAQIIQARLAHTQIDGDRTGSAGRRARKVARRLTKVARLVEKAAAETEAVNAVYLREVVELPARRARELEKKNDRRQRLGIAAASVHDKVGKSLTTSTNTLTGVQPTMPAQPPTVGQPAVQYVNPQPFQFPGQPSSTAAPVPHIGDFFGQQEAL</sequence>
<protein>
    <submittedName>
        <fullName evidence="1">Uncharacterized protein</fullName>
    </submittedName>
</protein>
<reference evidence="1 2" key="1">
    <citation type="submission" date="2018-08" db="EMBL/GenBank/DDBJ databases">
        <title>The complete genome sequence of Streptomyces seoulensis, a pioneer strain for nickel superoxide dismutase discovery.</title>
        <authorList>
            <person name="Shin J."/>
            <person name="Lee J.-S."/>
            <person name="Lee E.-J."/>
            <person name="Youn H.-D."/>
        </authorList>
    </citation>
    <scope>NUCLEOTIDE SEQUENCE [LARGE SCALE GENOMIC DNA]</scope>
    <source>
        <strain evidence="1 2">KCTC 9819</strain>
        <plasmid evidence="1 2">unnamed</plasmid>
    </source>
</reference>
<dbReference type="Proteomes" id="UP000292547">
    <property type="component" value="Plasmid unnamed"/>
</dbReference>
<dbReference type="GeneID" id="300102969"/>
<dbReference type="OrthoDB" id="4189907at2"/>
<evidence type="ECO:0000313" key="1">
    <source>
        <dbReference type="EMBL" id="QBJ94440.1"/>
    </source>
</evidence>
<dbReference type="STRING" id="73044.GCA_000725795_04824"/>
<dbReference type="EMBL" id="CP032230">
    <property type="protein sequence ID" value="QBJ94440.1"/>
    <property type="molecule type" value="Genomic_DNA"/>
</dbReference>
<gene>
    <name evidence="1" type="ORF">D0Z67_29160</name>
</gene>
<proteinExistence type="predicted"/>
<dbReference type="AlphaFoldDB" id="A0A4P6U3C2"/>
<evidence type="ECO:0000313" key="2">
    <source>
        <dbReference type="Proteomes" id="UP000292547"/>
    </source>
</evidence>
<accession>A0A4P6U3C2</accession>